<dbReference type="Proteomes" id="UP000323521">
    <property type="component" value="Chromosome"/>
</dbReference>
<gene>
    <name evidence="1" type="ORF">DCMF_23800</name>
</gene>
<evidence type="ECO:0000313" key="1">
    <source>
        <dbReference type="EMBL" id="ATW27373.1"/>
    </source>
</evidence>
<dbReference type="InterPro" id="IPR047668">
    <property type="entry name" value="DsrJ"/>
</dbReference>
<dbReference type="AlphaFoldDB" id="A0A3G1KXX8"/>
<evidence type="ECO:0000313" key="2">
    <source>
        <dbReference type="Proteomes" id="UP000323521"/>
    </source>
</evidence>
<accession>A0A3G1KXX8</accession>
<name>A0A3G1KXX8_FORW1</name>
<dbReference type="NCBIfam" id="NF038038">
    <property type="entry name" value="cytoc_DsrJ"/>
    <property type="match status" value="1"/>
</dbReference>
<dbReference type="OrthoDB" id="9790557at2"/>
<dbReference type="EMBL" id="CP017634">
    <property type="protein sequence ID" value="ATW27373.1"/>
    <property type="molecule type" value="Genomic_DNA"/>
</dbReference>
<dbReference type="RefSeq" id="WP_148136725.1">
    <property type="nucleotide sequence ID" value="NZ_CP017634.1"/>
</dbReference>
<reference evidence="1 2" key="1">
    <citation type="submission" date="2016-10" db="EMBL/GenBank/DDBJ databases">
        <title>Complete Genome Sequence of Peptococcaceae strain DCMF.</title>
        <authorList>
            <person name="Edwards R.J."/>
            <person name="Holland S.I."/>
            <person name="Deshpande N.P."/>
            <person name="Wong Y.K."/>
            <person name="Ertan H."/>
            <person name="Manefield M."/>
            <person name="Russell T.L."/>
            <person name="Lee M.J."/>
        </authorList>
    </citation>
    <scope>NUCLEOTIDE SEQUENCE [LARGE SCALE GENOMIC DNA]</scope>
    <source>
        <strain evidence="1 2">DCMF</strain>
    </source>
</reference>
<organism evidence="1 2">
    <name type="scientific">Formimonas warabiya</name>
    <dbReference type="NCBI Taxonomy" id="1761012"/>
    <lineage>
        <taxon>Bacteria</taxon>
        <taxon>Bacillati</taxon>
        <taxon>Bacillota</taxon>
        <taxon>Clostridia</taxon>
        <taxon>Eubacteriales</taxon>
        <taxon>Peptococcaceae</taxon>
        <taxon>Candidatus Formimonas</taxon>
    </lineage>
</organism>
<keyword evidence="2" id="KW-1185">Reference proteome</keyword>
<dbReference type="KEGG" id="fwa:DCMF_23800"/>
<dbReference type="SUPFAM" id="SSF48695">
    <property type="entry name" value="Multiheme cytochromes"/>
    <property type="match status" value="1"/>
</dbReference>
<proteinExistence type="predicted"/>
<sequence length="128" mass="14526">MYDKKLIIPLLLVFAALVTFPVWNIFGKEAAAPQLDLNTPAIQALDQKVCIEDVAYMRTNHMKLLNEWRTKSVREGTNVYVSSSGAEYEMSLENTCFQCHSNKTEFCDKCHTYANVSPDCWQCHVGGE</sequence>
<protein>
    <submittedName>
        <fullName evidence="1">Menaquinol oxidoreductase</fullName>
    </submittedName>
</protein>
<dbReference type="InterPro" id="IPR036280">
    <property type="entry name" value="Multihaem_cyt_sf"/>
</dbReference>